<reference evidence="1 2" key="1">
    <citation type="submission" date="2013-01" db="EMBL/GenBank/DDBJ databases">
        <title>The Genome Sequence of Clostridium bolteae 90A9.</title>
        <authorList>
            <consortium name="The Broad Institute Genome Sequencing Platform"/>
            <person name="Earl A."/>
            <person name="Ward D."/>
            <person name="Feldgarden M."/>
            <person name="Gevers D."/>
            <person name="Courvalin P."/>
            <person name="Lambert T."/>
            <person name="Walker B."/>
            <person name="Young S.K."/>
            <person name="Zeng Q."/>
            <person name="Gargeya S."/>
            <person name="Fitzgerald M."/>
            <person name="Haas B."/>
            <person name="Abouelleil A."/>
            <person name="Alvarado L."/>
            <person name="Arachchi H.M."/>
            <person name="Berlin A.M."/>
            <person name="Chapman S.B."/>
            <person name="Dewar J."/>
            <person name="Goldberg J."/>
            <person name="Griggs A."/>
            <person name="Gujja S."/>
            <person name="Hansen M."/>
            <person name="Howarth C."/>
            <person name="Imamovic A."/>
            <person name="Larimer J."/>
            <person name="McCowan C."/>
            <person name="Murphy C."/>
            <person name="Neiman D."/>
            <person name="Pearson M."/>
            <person name="Priest M."/>
            <person name="Roberts A."/>
            <person name="Saif S."/>
            <person name="Shea T."/>
            <person name="Sisk P."/>
            <person name="Sykes S."/>
            <person name="Wortman J."/>
            <person name="Nusbaum C."/>
            <person name="Birren B."/>
        </authorList>
    </citation>
    <scope>NUCLEOTIDE SEQUENCE [LARGE SCALE GENOMIC DNA]</scope>
    <source>
        <strain evidence="1 2">90A9</strain>
    </source>
</reference>
<dbReference type="AlphaFoldDB" id="R0BRL4"/>
<evidence type="ECO:0000313" key="1">
    <source>
        <dbReference type="EMBL" id="ENZ46932.1"/>
    </source>
</evidence>
<protein>
    <submittedName>
        <fullName evidence="1">Uncharacterized protein</fullName>
    </submittedName>
</protein>
<accession>R0BRL4</accession>
<keyword evidence="2" id="KW-1185">Reference proteome</keyword>
<organism evidence="1 2">
    <name type="scientific">Enterocloster bolteae 90A9</name>
    <dbReference type="NCBI Taxonomy" id="997894"/>
    <lineage>
        <taxon>Bacteria</taxon>
        <taxon>Bacillati</taxon>
        <taxon>Bacillota</taxon>
        <taxon>Clostridia</taxon>
        <taxon>Lachnospirales</taxon>
        <taxon>Lachnospiraceae</taxon>
        <taxon>Enterocloster</taxon>
    </lineage>
</organism>
<dbReference type="EMBL" id="AGYH01000018">
    <property type="protein sequence ID" value="ENZ46932.1"/>
    <property type="molecule type" value="Genomic_DNA"/>
</dbReference>
<proteinExistence type="predicted"/>
<dbReference type="HOGENOM" id="CLU_3023976_0_0_9"/>
<gene>
    <name evidence="1" type="ORF">HMPREF1085_05526</name>
</gene>
<name>R0BRL4_9FIRM</name>
<dbReference type="Proteomes" id="UP000013126">
    <property type="component" value="Unassembled WGS sequence"/>
</dbReference>
<evidence type="ECO:0000313" key="2">
    <source>
        <dbReference type="Proteomes" id="UP000013126"/>
    </source>
</evidence>
<sequence length="60" mass="6871">MVKVIKYGQKRRITCSNCGALLEFEKDDLKNVRTGMNEYEQQIVCPACNEIVSVYITIVD</sequence>
<comment type="caution">
    <text evidence="1">The sequence shown here is derived from an EMBL/GenBank/DDBJ whole genome shotgun (WGS) entry which is preliminary data.</text>
</comment>